<dbReference type="KEGG" id="chh:A0O34_21495"/>
<dbReference type="STRING" id="1685010.A0O34_21495"/>
<keyword evidence="2" id="KW-1185">Reference proteome</keyword>
<evidence type="ECO:0000313" key="1">
    <source>
        <dbReference type="EMBL" id="ANF52937.1"/>
    </source>
</evidence>
<dbReference type="AlphaFoldDB" id="A0A172Y0Y2"/>
<evidence type="ECO:0000313" key="2">
    <source>
        <dbReference type="Proteomes" id="UP000077824"/>
    </source>
</evidence>
<gene>
    <name evidence="1" type="ORF">A0O34_21495</name>
</gene>
<name>A0A172Y0Y2_9FLAO</name>
<protein>
    <submittedName>
        <fullName evidence="1">Uncharacterized protein</fullName>
    </submittedName>
</protein>
<accession>A0A172Y0Y2</accession>
<dbReference type="Proteomes" id="UP000077824">
    <property type="component" value="Chromosome"/>
</dbReference>
<proteinExistence type="predicted"/>
<sequence length="132" mass="15645">MNSNTLKLTEMENEKNNAFANWLFNEYVKAHRKADKCTSRHFWSVLAKYAKIGFPKADQKEEKQYAEKLNRIVKNAFPDWNTHLLILRGEEGRAEYAENMASYEKRLRAIGHDEEEIQQMINKKIKFNYGID</sequence>
<organism evidence="1 2">
    <name type="scientific">Chryseobacterium glaciei</name>
    <dbReference type="NCBI Taxonomy" id="1685010"/>
    <lineage>
        <taxon>Bacteria</taxon>
        <taxon>Pseudomonadati</taxon>
        <taxon>Bacteroidota</taxon>
        <taxon>Flavobacteriia</taxon>
        <taxon>Flavobacteriales</taxon>
        <taxon>Weeksellaceae</taxon>
        <taxon>Chryseobacterium group</taxon>
        <taxon>Chryseobacterium</taxon>
    </lineage>
</organism>
<reference evidence="1 2" key="1">
    <citation type="submission" date="2016-04" db="EMBL/GenBank/DDBJ databases">
        <title>Complete Genome Sequence of Chryseobacterium sp. IHBB 10212.</title>
        <authorList>
            <person name="Pal M."/>
            <person name="Swarnkar M.K."/>
            <person name="Kaushal K."/>
            <person name="Chhibber S."/>
            <person name="Singh A.K."/>
            <person name="Gulati A."/>
        </authorList>
    </citation>
    <scope>NUCLEOTIDE SEQUENCE [LARGE SCALE GENOMIC DNA]</scope>
    <source>
        <strain evidence="1 2">IHBB 10212</strain>
    </source>
</reference>
<dbReference type="EMBL" id="CP015199">
    <property type="protein sequence ID" value="ANF52937.1"/>
    <property type="molecule type" value="Genomic_DNA"/>
</dbReference>